<dbReference type="EMBL" id="BK059105">
    <property type="protein sequence ID" value="DAE30882.1"/>
    <property type="molecule type" value="Genomic_DNA"/>
</dbReference>
<proteinExistence type="predicted"/>
<evidence type="ECO:0000313" key="2">
    <source>
        <dbReference type="EMBL" id="DAE30882.1"/>
    </source>
</evidence>
<sequence length="172" mass="18984">MVLAQYEKDEVDEQGNKHKKGEYKLNPEGTYYYEKLNGRSPIGKTVLSAADILTKEDSALNKIDFMDSDDLEKSATGVIAKNIALIAPMFTPAAPYYYKAIVAKELTKTLPMLHSVATNLFGSGDHETPGWMNKLAAKGETLSTSTSTWSKEHTFSFENLANLISDVALQWG</sequence>
<evidence type="ECO:0000256" key="1">
    <source>
        <dbReference type="SAM" id="MobiDB-lite"/>
    </source>
</evidence>
<reference evidence="2" key="1">
    <citation type="journal article" date="2021" name="Proc. Natl. Acad. Sci. U.S.A.">
        <title>A Catalog of Tens of Thousands of Viruses from Human Metagenomes Reveals Hidden Associations with Chronic Diseases.</title>
        <authorList>
            <person name="Tisza M.J."/>
            <person name="Buck C.B."/>
        </authorList>
    </citation>
    <scope>NUCLEOTIDE SEQUENCE</scope>
    <source>
        <strain evidence="2">CtML55</strain>
    </source>
</reference>
<protein>
    <submittedName>
        <fullName evidence="2">Uncharacterized protein</fullName>
    </submittedName>
</protein>
<feature type="region of interest" description="Disordered" evidence="1">
    <location>
        <begin position="1"/>
        <end position="22"/>
    </location>
</feature>
<name>A0A8S5RID7_9VIRU</name>
<accession>A0A8S5RID7</accession>
<organism evidence="2">
    <name type="scientific">virus sp. ctML55</name>
    <dbReference type="NCBI Taxonomy" id="2827627"/>
    <lineage>
        <taxon>Viruses</taxon>
    </lineage>
</organism>